<keyword evidence="10" id="KW-0407">Ion channel</keyword>
<evidence type="ECO:0000256" key="3">
    <source>
        <dbReference type="ARBA" id="ARBA00022448"/>
    </source>
</evidence>
<dbReference type="PANTHER" id="PTHR21522:SF32">
    <property type="entry name" value="OTOPETRIN-2"/>
    <property type="match status" value="1"/>
</dbReference>
<keyword evidence="5 11" id="KW-0812">Transmembrane</keyword>
<protein>
    <recommendedName>
        <fullName evidence="14">Otopetrin</fullName>
    </recommendedName>
</protein>
<keyword evidence="8" id="KW-0406">Ion transport</keyword>
<evidence type="ECO:0000256" key="11">
    <source>
        <dbReference type="SAM" id="Phobius"/>
    </source>
</evidence>
<evidence type="ECO:0000256" key="7">
    <source>
        <dbReference type="ARBA" id="ARBA00022989"/>
    </source>
</evidence>
<feature type="transmembrane region" description="Helical" evidence="11">
    <location>
        <begin position="562"/>
        <end position="585"/>
    </location>
</feature>
<evidence type="ECO:0000256" key="1">
    <source>
        <dbReference type="ARBA" id="ARBA00004651"/>
    </source>
</evidence>
<reference evidence="12" key="1">
    <citation type="submission" date="2021-02" db="EMBL/GenBank/DDBJ databases">
        <authorList>
            <person name="Nowell W R."/>
        </authorList>
    </citation>
    <scope>NUCLEOTIDE SEQUENCE</scope>
</reference>
<evidence type="ECO:0000256" key="10">
    <source>
        <dbReference type="ARBA" id="ARBA00023303"/>
    </source>
</evidence>
<feature type="transmembrane region" description="Helical" evidence="11">
    <location>
        <begin position="717"/>
        <end position="737"/>
    </location>
</feature>
<comment type="similarity">
    <text evidence="2">Belongs to the otopetrin family.</text>
</comment>
<dbReference type="AlphaFoldDB" id="A0A819J780"/>
<evidence type="ECO:0000256" key="9">
    <source>
        <dbReference type="ARBA" id="ARBA00023136"/>
    </source>
</evidence>
<dbReference type="Pfam" id="PF03189">
    <property type="entry name" value="Otopetrin"/>
    <property type="match status" value="2"/>
</dbReference>
<dbReference type="EMBL" id="CAJOBF010001227">
    <property type="protein sequence ID" value="CAF3927961.1"/>
    <property type="molecule type" value="Genomic_DNA"/>
</dbReference>
<name>A0A819J780_9BILA</name>
<comment type="subcellular location">
    <subcellularLocation>
        <location evidence="1">Cell membrane</location>
        <topology evidence="1">Multi-pass membrane protein</topology>
    </subcellularLocation>
</comment>
<evidence type="ECO:0008006" key="14">
    <source>
        <dbReference type="Google" id="ProtNLM"/>
    </source>
</evidence>
<feature type="transmembrane region" description="Helical" evidence="11">
    <location>
        <begin position="909"/>
        <end position="938"/>
    </location>
</feature>
<feature type="transmembrane region" description="Helical" evidence="11">
    <location>
        <begin position="984"/>
        <end position="1006"/>
    </location>
</feature>
<evidence type="ECO:0000256" key="2">
    <source>
        <dbReference type="ARBA" id="ARBA00006513"/>
    </source>
</evidence>
<evidence type="ECO:0000256" key="8">
    <source>
        <dbReference type="ARBA" id="ARBA00023065"/>
    </source>
</evidence>
<feature type="transmembrane region" description="Helical" evidence="11">
    <location>
        <begin position="838"/>
        <end position="862"/>
    </location>
</feature>
<dbReference type="PANTHER" id="PTHR21522">
    <property type="entry name" value="PROTON CHANNEL OTOP"/>
    <property type="match status" value="1"/>
</dbReference>
<evidence type="ECO:0000313" key="12">
    <source>
        <dbReference type="EMBL" id="CAF3927961.1"/>
    </source>
</evidence>
<dbReference type="GO" id="GO:0015252">
    <property type="term" value="F:proton channel activity"/>
    <property type="evidence" value="ECO:0007669"/>
    <property type="project" value="InterPro"/>
</dbReference>
<comment type="caution">
    <text evidence="12">The sequence shown here is derived from an EMBL/GenBank/DDBJ whole genome shotgun (WGS) entry which is preliminary data.</text>
</comment>
<proteinExistence type="inferred from homology"/>
<keyword evidence="7 11" id="KW-1133">Transmembrane helix</keyword>
<dbReference type="GO" id="GO:0005886">
    <property type="term" value="C:plasma membrane"/>
    <property type="evidence" value="ECO:0007669"/>
    <property type="project" value="UniProtKB-SubCell"/>
</dbReference>
<feature type="transmembrane region" description="Helical" evidence="11">
    <location>
        <begin position="379"/>
        <end position="399"/>
    </location>
</feature>
<evidence type="ECO:0000313" key="13">
    <source>
        <dbReference type="Proteomes" id="UP000663842"/>
    </source>
</evidence>
<feature type="transmembrane region" description="Helical" evidence="11">
    <location>
        <begin position="411"/>
        <end position="434"/>
    </location>
</feature>
<keyword evidence="4" id="KW-1003">Cell membrane</keyword>
<feature type="transmembrane region" description="Helical" evidence="11">
    <location>
        <begin position="882"/>
        <end position="903"/>
    </location>
</feature>
<accession>A0A819J780</accession>
<dbReference type="InterPro" id="IPR004878">
    <property type="entry name" value="Otopetrin"/>
</dbReference>
<keyword evidence="3" id="KW-0813">Transport</keyword>
<organism evidence="12 13">
    <name type="scientific">Rotaria magnacalcarata</name>
    <dbReference type="NCBI Taxonomy" id="392030"/>
    <lineage>
        <taxon>Eukaryota</taxon>
        <taxon>Metazoa</taxon>
        <taxon>Spiralia</taxon>
        <taxon>Gnathifera</taxon>
        <taxon>Rotifera</taxon>
        <taxon>Eurotatoria</taxon>
        <taxon>Bdelloidea</taxon>
        <taxon>Philodinida</taxon>
        <taxon>Philodinidae</taxon>
        <taxon>Rotaria</taxon>
    </lineage>
</organism>
<keyword evidence="6" id="KW-0375">Hydrogen ion transport</keyword>
<sequence length="1035" mass="119597">MLDSNSSERRQDLFQTSTGVGHQYRPGYYFPSTNFKRAFTDPLPNRLRAPDEITPQEHFKTTNAAFYDNKYPQQEVYNDQVNMHRKAPALYKVNYMSDFVEKLKAHGWSRPLSMSHQTSEYKEEFNMKPNMKSELDRIDGQLPYLTQPEAPVTKAIREDERRTRPATVARTWDPSEQGVFTLLDPYLTTYNKDHRRWRKDEWQGIGKKDPLSYWDAEEYPKAWGYGNAQNPLPIDSVEREQLPMRDAIWFSTPTKVRQVHQPARFIPHAGLTTETREQFVAPSHINAKDTKYCPIDTPYVQPMPSSTSAYATPSMYRTDSMNYGNKMKKNLIFNSHHHSSSISRKYDLKKLLGRENLPNPFLRGRNVDENADAYKIFSILYGVVVFIGGVAFSISSAIIPSEQGENIKDLAAIYFTYLYWVSIIWITFCIVDIVRHKRRLHTHSTRVNSLDSNHTETNLFRKNQDLRFSSKSYFNLRTFNNYNQNQDQISTITADNYYNNKSKSSDNLSIFMSKPINILISEQNINLNGTRAIGNEIHQQSDTIFDRDIGYNYDDHSTAGGLYIRVGIGIFCLGTVIHSGLSILSNLENFICVPWTNVVDDFSKLLFSFVQFFFIFKHSNLIIRVHENFARLAVMHVVVTNLCVWFRMVVNETKSQMQEMSAYEIIIGQYNNVTIHSNYSIKNGQNLMNRPHCRQSIEDTLEMTSFINEGSLKLKPLLYPCTIEFSLMCLTLFFLIWENIGKTFTYKTSDRASTKNVFMVNCHASIKGLFAGMVIFSCTVISIILYAIFQNNISDDIELISTSLNIPQTTTMSYRNRSLLITSTHSPFSSISKTPKKVLYSIAIVEIVNLCLLIISLFATIWTLIKIRKFEYKRITTRFDNVLIIVSLSGIYLYSIFSTFALFNNKNPATWIAYLKIVIVILEFIEGTVHAFFILVGLRKRLVRTNTREYPAREAITLLIMLDLSLWFEETTTTTKHEANPFQLAFYHVIPWSIIAAIATPLQIFFRFHASVCLSHVWENMYALPTYEPIVPHGL</sequence>
<feature type="transmembrane region" description="Helical" evidence="11">
    <location>
        <begin position="630"/>
        <end position="650"/>
    </location>
</feature>
<keyword evidence="9 11" id="KW-0472">Membrane</keyword>
<evidence type="ECO:0000256" key="6">
    <source>
        <dbReference type="ARBA" id="ARBA00022781"/>
    </source>
</evidence>
<feature type="transmembrane region" description="Helical" evidence="11">
    <location>
        <begin position="769"/>
        <end position="789"/>
    </location>
</feature>
<evidence type="ECO:0000256" key="5">
    <source>
        <dbReference type="ARBA" id="ARBA00022692"/>
    </source>
</evidence>
<evidence type="ECO:0000256" key="4">
    <source>
        <dbReference type="ARBA" id="ARBA00022475"/>
    </source>
</evidence>
<dbReference type="Proteomes" id="UP000663842">
    <property type="component" value="Unassembled WGS sequence"/>
</dbReference>
<gene>
    <name evidence="12" type="ORF">UXM345_LOCUS12019</name>
</gene>